<reference evidence="2" key="1">
    <citation type="submission" date="2016-10" db="EMBL/GenBank/DDBJ databases">
        <authorList>
            <person name="de Groot N.N."/>
        </authorList>
    </citation>
    <scope>NUCLEOTIDE SEQUENCE [LARGE SCALE GENOMIC DNA]</scope>
    <source>
        <strain evidence="2">BP1-145</strain>
    </source>
</reference>
<protein>
    <submittedName>
        <fullName evidence="1">Uncharacterized protein</fullName>
    </submittedName>
</protein>
<accession>A0A1H0H3A3</accession>
<dbReference type="Proteomes" id="UP000199134">
    <property type="component" value="Unassembled WGS sequence"/>
</dbReference>
<dbReference type="RefSeq" id="WP_176756973.1">
    <property type="nucleotide sequence ID" value="NZ_FNIW01000010.1"/>
</dbReference>
<dbReference type="AlphaFoldDB" id="A0A1H0H3A3"/>
<dbReference type="EMBL" id="FNIW01000010">
    <property type="protein sequence ID" value="SDO13593.1"/>
    <property type="molecule type" value="Genomic_DNA"/>
</dbReference>
<organism evidence="1 2">
    <name type="scientific">Prevotella communis</name>
    <dbReference type="NCBI Taxonomy" id="2913614"/>
    <lineage>
        <taxon>Bacteria</taxon>
        <taxon>Pseudomonadati</taxon>
        <taxon>Bacteroidota</taxon>
        <taxon>Bacteroidia</taxon>
        <taxon>Bacteroidales</taxon>
        <taxon>Prevotellaceae</taxon>
        <taxon>Prevotella</taxon>
    </lineage>
</organism>
<proteinExistence type="predicted"/>
<name>A0A1H0H3A3_9BACT</name>
<sequence>MKEIQFKFYATLLDAYQNFIDSDIIWERYWAFSENPPHSPEEFREAQFQALIDKINRVPFDNEKADRGTAFNEVIDCMVKGENSDKIKVQKIKNDEGKVVGLNVTYNERTFFFSITLCREVANYYKGALAQQFVEAVLPTIYGNVLLYGYIDYVLPFCTHDLKTTGSYSVGNYKNHWQHLVYPYALYQNGCNVPDFEYNVVELGKNNSYQTYTESYSYVPERDIPRLTQHCEDFIRFLQDNKSLITDKKVFALV</sequence>
<comment type="caution">
    <text evidence="1">The sequence shown here is derived from an EMBL/GenBank/DDBJ whole genome shotgun (WGS) entry which is preliminary data.</text>
</comment>
<gene>
    <name evidence="1" type="ORF">SAMN04487900_11099</name>
</gene>
<evidence type="ECO:0000313" key="1">
    <source>
        <dbReference type="EMBL" id="SDO13593.1"/>
    </source>
</evidence>
<evidence type="ECO:0000313" key="2">
    <source>
        <dbReference type="Proteomes" id="UP000199134"/>
    </source>
</evidence>